<dbReference type="Proteomes" id="UP001321760">
    <property type="component" value="Unassembled WGS sequence"/>
</dbReference>
<dbReference type="AlphaFoldDB" id="A0AAV9GKS1"/>
<protein>
    <submittedName>
        <fullName evidence="1">Uncharacterized protein</fullName>
    </submittedName>
</protein>
<evidence type="ECO:0000313" key="1">
    <source>
        <dbReference type="EMBL" id="KAK4448788.1"/>
    </source>
</evidence>
<dbReference type="EMBL" id="MU865941">
    <property type="protein sequence ID" value="KAK4448788.1"/>
    <property type="molecule type" value="Genomic_DNA"/>
</dbReference>
<reference evidence="1" key="2">
    <citation type="submission" date="2023-05" db="EMBL/GenBank/DDBJ databases">
        <authorList>
            <consortium name="Lawrence Berkeley National Laboratory"/>
            <person name="Steindorff A."/>
            <person name="Hensen N."/>
            <person name="Bonometti L."/>
            <person name="Westerberg I."/>
            <person name="Brannstrom I.O."/>
            <person name="Guillou S."/>
            <person name="Cros-Aarteil S."/>
            <person name="Calhoun S."/>
            <person name="Haridas S."/>
            <person name="Kuo A."/>
            <person name="Mondo S."/>
            <person name="Pangilinan J."/>
            <person name="Riley R."/>
            <person name="Labutti K."/>
            <person name="Andreopoulos B."/>
            <person name="Lipzen A."/>
            <person name="Chen C."/>
            <person name="Yanf M."/>
            <person name="Daum C."/>
            <person name="Ng V."/>
            <person name="Clum A."/>
            <person name="Ohm R."/>
            <person name="Martin F."/>
            <person name="Silar P."/>
            <person name="Natvig D."/>
            <person name="Lalanne C."/>
            <person name="Gautier V."/>
            <person name="Ament-Velasquez S.L."/>
            <person name="Kruys A."/>
            <person name="Hutchinson M.I."/>
            <person name="Powell A.J."/>
            <person name="Barry K."/>
            <person name="Miller A.N."/>
            <person name="Grigoriev I.V."/>
            <person name="Debuchy R."/>
            <person name="Gladieux P."/>
            <person name="Thoren M.H."/>
            <person name="Johannesson H."/>
        </authorList>
    </citation>
    <scope>NUCLEOTIDE SEQUENCE</scope>
    <source>
        <strain evidence="1">PSN243</strain>
    </source>
</reference>
<name>A0AAV9GKS1_9PEZI</name>
<keyword evidence="2" id="KW-1185">Reference proteome</keyword>
<accession>A0AAV9GKS1</accession>
<comment type="caution">
    <text evidence="1">The sequence shown here is derived from an EMBL/GenBank/DDBJ whole genome shotgun (WGS) entry which is preliminary data.</text>
</comment>
<sequence>MALNQEVLAAFPFDEIIGFPLCGIGLEDGDKPCIGCSGKCHTDILASACRANDTKLTECTRCKSDKQGCRQIPDPLLGIFQAHWVGVEDVRQYILKHMGANLSRRPQWRTQYAISRGLEYVEASGLALAALIEKLNLGRADDQTVLRLNAAHAATIVEQNAALADLLVAALANQANGTGFGVSGAKIEDFAARSKGALAIFSTDQGTWQDVKRSLDRLAV</sequence>
<organism evidence="1 2">
    <name type="scientific">Podospora aff. communis PSN243</name>
    <dbReference type="NCBI Taxonomy" id="3040156"/>
    <lineage>
        <taxon>Eukaryota</taxon>
        <taxon>Fungi</taxon>
        <taxon>Dikarya</taxon>
        <taxon>Ascomycota</taxon>
        <taxon>Pezizomycotina</taxon>
        <taxon>Sordariomycetes</taxon>
        <taxon>Sordariomycetidae</taxon>
        <taxon>Sordariales</taxon>
        <taxon>Podosporaceae</taxon>
        <taxon>Podospora</taxon>
    </lineage>
</organism>
<reference evidence="1" key="1">
    <citation type="journal article" date="2023" name="Mol. Phylogenet. Evol.">
        <title>Genome-scale phylogeny and comparative genomics of the fungal order Sordariales.</title>
        <authorList>
            <person name="Hensen N."/>
            <person name="Bonometti L."/>
            <person name="Westerberg I."/>
            <person name="Brannstrom I.O."/>
            <person name="Guillou S."/>
            <person name="Cros-Aarteil S."/>
            <person name="Calhoun S."/>
            <person name="Haridas S."/>
            <person name="Kuo A."/>
            <person name="Mondo S."/>
            <person name="Pangilinan J."/>
            <person name="Riley R."/>
            <person name="LaButti K."/>
            <person name="Andreopoulos B."/>
            <person name="Lipzen A."/>
            <person name="Chen C."/>
            <person name="Yan M."/>
            <person name="Daum C."/>
            <person name="Ng V."/>
            <person name="Clum A."/>
            <person name="Steindorff A."/>
            <person name="Ohm R.A."/>
            <person name="Martin F."/>
            <person name="Silar P."/>
            <person name="Natvig D.O."/>
            <person name="Lalanne C."/>
            <person name="Gautier V."/>
            <person name="Ament-Velasquez S.L."/>
            <person name="Kruys A."/>
            <person name="Hutchinson M.I."/>
            <person name="Powell A.J."/>
            <person name="Barry K."/>
            <person name="Miller A.N."/>
            <person name="Grigoriev I.V."/>
            <person name="Debuchy R."/>
            <person name="Gladieux P."/>
            <person name="Hiltunen Thoren M."/>
            <person name="Johannesson H."/>
        </authorList>
    </citation>
    <scope>NUCLEOTIDE SEQUENCE</scope>
    <source>
        <strain evidence="1">PSN243</strain>
    </source>
</reference>
<proteinExistence type="predicted"/>
<gene>
    <name evidence="1" type="ORF">QBC34DRAFT_102702</name>
</gene>
<evidence type="ECO:0000313" key="2">
    <source>
        <dbReference type="Proteomes" id="UP001321760"/>
    </source>
</evidence>